<organism evidence="2 3">
    <name type="scientific">Glonium stellatum</name>
    <dbReference type="NCBI Taxonomy" id="574774"/>
    <lineage>
        <taxon>Eukaryota</taxon>
        <taxon>Fungi</taxon>
        <taxon>Dikarya</taxon>
        <taxon>Ascomycota</taxon>
        <taxon>Pezizomycotina</taxon>
        <taxon>Dothideomycetes</taxon>
        <taxon>Pleosporomycetidae</taxon>
        <taxon>Gloniales</taxon>
        <taxon>Gloniaceae</taxon>
        <taxon>Glonium</taxon>
    </lineage>
</organism>
<keyword evidence="1" id="KW-0472">Membrane</keyword>
<proteinExistence type="predicted"/>
<keyword evidence="1" id="KW-1133">Transmembrane helix</keyword>
<feature type="transmembrane region" description="Helical" evidence="1">
    <location>
        <begin position="20"/>
        <end position="40"/>
    </location>
</feature>
<dbReference type="EMBL" id="KV750727">
    <property type="protein sequence ID" value="OCL03462.1"/>
    <property type="molecule type" value="Genomic_DNA"/>
</dbReference>
<keyword evidence="1" id="KW-0812">Transmembrane</keyword>
<evidence type="ECO:0000313" key="3">
    <source>
        <dbReference type="Proteomes" id="UP000250140"/>
    </source>
</evidence>
<dbReference type="AlphaFoldDB" id="A0A8E2ERB5"/>
<protein>
    <submittedName>
        <fullName evidence="2">Uncharacterized protein</fullName>
    </submittedName>
</protein>
<sequence length="77" mass="8921">MLTPILMWSTTVGQHDAQPVVLYWGVLIFAALWLIVYTCFYQYMDFANFLTLAYANLVACKEFKYSLEDANLDERLG</sequence>
<gene>
    <name evidence="2" type="ORF">AOQ84DRAFT_381611</name>
</gene>
<evidence type="ECO:0000313" key="2">
    <source>
        <dbReference type="EMBL" id="OCL03462.1"/>
    </source>
</evidence>
<reference evidence="2 3" key="1">
    <citation type="journal article" date="2016" name="Nat. Commun.">
        <title>Ectomycorrhizal ecology is imprinted in the genome of the dominant symbiotic fungus Cenococcum geophilum.</title>
        <authorList>
            <consortium name="DOE Joint Genome Institute"/>
            <person name="Peter M."/>
            <person name="Kohler A."/>
            <person name="Ohm R.A."/>
            <person name="Kuo A."/>
            <person name="Krutzmann J."/>
            <person name="Morin E."/>
            <person name="Arend M."/>
            <person name="Barry K.W."/>
            <person name="Binder M."/>
            <person name="Choi C."/>
            <person name="Clum A."/>
            <person name="Copeland A."/>
            <person name="Grisel N."/>
            <person name="Haridas S."/>
            <person name="Kipfer T."/>
            <person name="LaButti K."/>
            <person name="Lindquist E."/>
            <person name="Lipzen A."/>
            <person name="Maire R."/>
            <person name="Meier B."/>
            <person name="Mihaltcheva S."/>
            <person name="Molinier V."/>
            <person name="Murat C."/>
            <person name="Poggeler S."/>
            <person name="Quandt C.A."/>
            <person name="Sperisen C."/>
            <person name="Tritt A."/>
            <person name="Tisserant E."/>
            <person name="Crous P.W."/>
            <person name="Henrissat B."/>
            <person name="Nehls U."/>
            <person name="Egli S."/>
            <person name="Spatafora J.W."/>
            <person name="Grigoriev I.V."/>
            <person name="Martin F.M."/>
        </authorList>
    </citation>
    <scope>NUCLEOTIDE SEQUENCE [LARGE SCALE GENOMIC DNA]</scope>
    <source>
        <strain evidence="2 3">CBS 207.34</strain>
    </source>
</reference>
<keyword evidence="3" id="KW-1185">Reference proteome</keyword>
<accession>A0A8E2ERB5</accession>
<name>A0A8E2ERB5_9PEZI</name>
<dbReference type="Proteomes" id="UP000250140">
    <property type="component" value="Unassembled WGS sequence"/>
</dbReference>
<dbReference type="OrthoDB" id="3021074at2759"/>
<evidence type="ECO:0000256" key="1">
    <source>
        <dbReference type="SAM" id="Phobius"/>
    </source>
</evidence>